<dbReference type="AlphaFoldDB" id="A0A4Z1CT95"/>
<dbReference type="PANTHER" id="PTHR43580:SF2">
    <property type="entry name" value="CYTOKINE-LIKE NUCLEAR FACTOR N-PAC"/>
    <property type="match status" value="1"/>
</dbReference>
<proteinExistence type="predicted"/>
<feature type="domain" description="6-phosphogluconate dehydrogenase NADP-binding" evidence="1">
    <location>
        <begin position="61"/>
        <end position="222"/>
    </location>
</feature>
<evidence type="ECO:0000313" key="4">
    <source>
        <dbReference type="Proteomes" id="UP000297972"/>
    </source>
</evidence>
<organism evidence="3 4">
    <name type="scientific">Paracoccus liaowanqingii</name>
    <dbReference type="NCBI Taxonomy" id="2560053"/>
    <lineage>
        <taxon>Bacteria</taxon>
        <taxon>Pseudomonadati</taxon>
        <taxon>Pseudomonadota</taxon>
        <taxon>Alphaproteobacteria</taxon>
        <taxon>Rhodobacterales</taxon>
        <taxon>Paracoccaceae</taxon>
        <taxon>Paracoccus</taxon>
    </lineage>
</organism>
<dbReference type="GO" id="GO:0051287">
    <property type="term" value="F:NAD binding"/>
    <property type="evidence" value="ECO:0007669"/>
    <property type="project" value="InterPro"/>
</dbReference>
<evidence type="ECO:0000313" key="3">
    <source>
        <dbReference type="EMBL" id="TGN68758.1"/>
    </source>
</evidence>
<dbReference type="PANTHER" id="PTHR43580">
    <property type="entry name" value="OXIDOREDUCTASE GLYR1-RELATED"/>
    <property type="match status" value="1"/>
</dbReference>
<dbReference type="InterPro" id="IPR051265">
    <property type="entry name" value="HIBADH-related_NP60_sf"/>
</dbReference>
<dbReference type="Gene3D" id="3.40.50.720">
    <property type="entry name" value="NAD(P)-binding Rossmann-like Domain"/>
    <property type="match status" value="1"/>
</dbReference>
<dbReference type="InterPro" id="IPR029154">
    <property type="entry name" value="HIBADH-like_NADP-bd"/>
</dbReference>
<sequence>MSRLLLRHASKPTPAPAELISPKRITLGMRFLMSRLTFVTSVLEKDRAGMDHNLTMLDRLKIGWIGAGKMGGPMIRNLLRQGVSVAVTEPVTDTAAALVSAGATTAMSPTDHAQSDIVFATVPNDQVLTAIIFGQGDMPGLAASLRRGAVFVEMSTVSPDCSARVAVALADAGVAYLRAPLSGSTALAEQATLTILASGDKEAWAAAEPYLAVMSARRFYLGHGEEARYMKLVLNTLVGATSAILAEALALGEAGGLSRSAIMEVVSESAVASPLLKYKTGAIVANDFSPAFSVAQMIKDFTLINTAAVAHDVPQDVTGLILQQYRDAAEAGLKDEDFFALVKWRGGTLRD</sequence>
<dbReference type="SUPFAM" id="SSF48179">
    <property type="entry name" value="6-phosphogluconate dehydrogenase C-terminal domain-like"/>
    <property type="match status" value="1"/>
</dbReference>
<dbReference type="InterPro" id="IPR036291">
    <property type="entry name" value="NAD(P)-bd_dom_sf"/>
</dbReference>
<dbReference type="Proteomes" id="UP000297972">
    <property type="component" value="Unassembled WGS sequence"/>
</dbReference>
<dbReference type="OrthoDB" id="9812907at2"/>
<feature type="domain" description="3-hydroxyisobutyrate dehydrogenase-like NAD-binding" evidence="2">
    <location>
        <begin position="228"/>
        <end position="344"/>
    </location>
</feature>
<evidence type="ECO:0000259" key="2">
    <source>
        <dbReference type="Pfam" id="PF14833"/>
    </source>
</evidence>
<comment type="caution">
    <text evidence="3">The sequence shown here is derived from an EMBL/GenBank/DDBJ whole genome shotgun (WGS) entry which is preliminary data.</text>
</comment>
<accession>A0A4Z1CT95</accession>
<protein>
    <submittedName>
        <fullName evidence="3">NAD(P)-dependent oxidoreductase</fullName>
    </submittedName>
</protein>
<dbReference type="Pfam" id="PF14833">
    <property type="entry name" value="NAD_binding_11"/>
    <property type="match status" value="1"/>
</dbReference>
<dbReference type="InterPro" id="IPR008927">
    <property type="entry name" value="6-PGluconate_DH-like_C_sf"/>
</dbReference>
<reference evidence="3 4" key="1">
    <citation type="submission" date="2019-03" db="EMBL/GenBank/DDBJ databases">
        <authorList>
            <person name="Li J."/>
        </authorList>
    </citation>
    <scope>NUCLEOTIDE SEQUENCE [LARGE SCALE GENOMIC DNA]</scope>
    <source>
        <strain evidence="3 4">3058</strain>
    </source>
</reference>
<gene>
    <name evidence="3" type="ORF">E4L95_00240</name>
</gene>
<dbReference type="SUPFAM" id="SSF51735">
    <property type="entry name" value="NAD(P)-binding Rossmann-fold domains"/>
    <property type="match status" value="1"/>
</dbReference>
<dbReference type="InterPro" id="IPR013328">
    <property type="entry name" value="6PGD_dom2"/>
</dbReference>
<dbReference type="Pfam" id="PF03446">
    <property type="entry name" value="NAD_binding_2"/>
    <property type="match status" value="1"/>
</dbReference>
<dbReference type="EMBL" id="SRPG01000001">
    <property type="protein sequence ID" value="TGN68758.1"/>
    <property type="molecule type" value="Genomic_DNA"/>
</dbReference>
<evidence type="ECO:0000259" key="1">
    <source>
        <dbReference type="Pfam" id="PF03446"/>
    </source>
</evidence>
<dbReference type="Gene3D" id="1.10.1040.10">
    <property type="entry name" value="N-(1-d-carboxylethyl)-l-norvaline Dehydrogenase, domain 2"/>
    <property type="match status" value="1"/>
</dbReference>
<name>A0A4Z1CT95_9RHOB</name>
<keyword evidence="4" id="KW-1185">Reference proteome</keyword>
<dbReference type="GO" id="GO:0050661">
    <property type="term" value="F:NADP binding"/>
    <property type="evidence" value="ECO:0007669"/>
    <property type="project" value="InterPro"/>
</dbReference>
<dbReference type="InterPro" id="IPR006115">
    <property type="entry name" value="6PGDH_NADP-bd"/>
</dbReference>